<evidence type="ECO:0000256" key="4">
    <source>
        <dbReference type="ARBA" id="ARBA00022723"/>
    </source>
</evidence>
<dbReference type="GO" id="GO:0004252">
    <property type="term" value="F:serine-type endopeptidase activity"/>
    <property type="evidence" value="ECO:0007669"/>
    <property type="project" value="UniProtKB-UniRule"/>
</dbReference>
<keyword evidence="12" id="KW-1185">Reference proteome</keyword>
<feature type="active site" description="Charge relay system" evidence="7">
    <location>
        <position position="120"/>
    </location>
</feature>
<evidence type="ECO:0000259" key="9">
    <source>
        <dbReference type="Pfam" id="PF00082"/>
    </source>
</evidence>
<accession>K4KIX3</accession>
<dbReference type="eggNOG" id="COG1404">
    <property type="taxonomic scope" value="Bacteria"/>
</dbReference>
<feature type="active site" description="Charge relay system" evidence="7">
    <location>
        <position position="154"/>
    </location>
</feature>
<keyword evidence="8" id="KW-0732">Signal</keyword>
<keyword evidence="2" id="KW-0964">Secreted</keyword>
<feature type="active site" description="Charge relay system" evidence="7">
    <location>
        <position position="431"/>
    </location>
</feature>
<evidence type="ECO:0000256" key="6">
    <source>
        <dbReference type="ARBA" id="ARBA00022825"/>
    </source>
</evidence>
<dbReference type="Gene3D" id="3.50.30.30">
    <property type="match status" value="1"/>
</dbReference>
<dbReference type="PROSITE" id="PS51892">
    <property type="entry name" value="SUBTILASE"/>
    <property type="match status" value="1"/>
</dbReference>
<dbReference type="SUPFAM" id="SSF52743">
    <property type="entry name" value="Subtilisin-like"/>
    <property type="match status" value="1"/>
</dbReference>
<sequence length="519" mass="52484">MTKKPLAIATCIAAALITQAASAEERYIVKFKEGKGKAAQVLAEKMGGKKLVGLERQNAMAMTLPTNAMNGLTKSGLVEFVEEDVKRFPMAQAAPYGIAMVQADQLSDGLAGNRTVCIIDSGYNLGHPDLQTSLVSGHSDPGGAGNWYEDQNHHGTHVAGTIAALNNNEGVVGVLPNGNLKLYIVKVFDANGWAYSSSLVDALNRCESAGANVVNMSLGGSFKSRTEERAFNDANSRGVLSIAAAGNDGNTRHSYPASYSSVVSVAAIDQNKVVADFSQQTDQVELAAPGVGVVSTVPDQAGTETAVTVAGAGVDSLGMDGSPQGTGSGALMDCGLGEAVCSNANGKVCLIERGNIAFADKVLACENGGGVAAIIYNNTTGPLSGTLGETSTSIPSVGITAADGASLKNQLGANASVSVSPSDYAAYDGTSMATPHVAGVAALVWSHHSSCSNEQIRSALRATAQDLGVAGRDNAYGYGLVQALAAKTYLDTHGCSGDGSGGGNGGGNGGCKGGPKKCG</sequence>
<reference evidence="11 12" key="1">
    <citation type="journal article" date="2013" name="Genome Announc.">
        <title>Complete genome sequence of Simiduia agarivorans SA1(T), a marine bacterium able to degrade a variety of polysaccharides.</title>
        <authorList>
            <person name="Lin S.Y."/>
            <person name="Shieh W.Y."/>
            <person name="Chen J.S."/>
            <person name="Tang S.L."/>
        </authorList>
    </citation>
    <scope>NUCLEOTIDE SEQUENCE [LARGE SCALE GENOMIC DNA]</scope>
    <source>
        <strain evidence="12">DSM 21679 / JCM 13881 / BCRC 17597 / SA1</strain>
    </source>
</reference>
<comment type="similarity">
    <text evidence="1 7">Belongs to the peptidase S8 family.</text>
</comment>
<dbReference type="KEGG" id="saga:M5M_04665"/>
<dbReference type="GO" id="GO:0005615">
    <property type="term" value="C:extracellular space"/>
    <property type="evidence" value="ECO:0007669"/>
    <property type="project" value="TreeGrafter"/>
</dbReference>
<dbReference type="STRING" id="1117647.M5M_04665"/>
<dbReference type="PROSITE" id="PS00138">
    <property type="entry name" value="SUBTILASE_SER"/>
    <property type="match status" value="1"/>
</dbReference>
<dbReference type="InterPro" id="IPR000209">
    <property type="entry name" value="Peptidase_S8/S53_dom"/>
</dbReference>
<evidence type="ECO:0000313" key="12">
    <source>
        <dbReference type="Proteomes" id="UP000000466"/>
    </source>
</evidence>
<dbReference type="GO" id="GO:0046872">
    <property type="term" value="F:metal ion binding"/>
    <property type="evidence" value="ECO:0007669"/>
    <property type="project" value="UniProtKB-KW"/>
</dbReference>
<evidence type="ECO:0000313" key="11">
    <source>
        <dbReference type="EMBL" id="AFU98140.1"/>
    </source>
</evidence>
<dbReference type="InterPro" id="IPR023828">
    <property type="entry name" value="Peptidase_S8_Ser-AS"/>
</dbReference>
<dbReference type="Gene3D" id="3.40.50.200">
    <property type="entry name" value="Peptidase S8/S53 domain"/>
    <property type="match status" value="1"/>
</dbReference>
<evidence type="ECO:0000256" key="1">
    <source>
        <dbReference type="ARBA" id="ARBA00011073"/>
    </source>
</evidence>
<dbReference type="Gene3D" id="3.30.70.80">
    <property type="entry name" value="Peptidase S8 propeptide/proteinase inhibitor I9"/>
    <property type="match status" value="1"/>
</dbReference>
<dbReference type="HOGENOM" id="CLU_011263_15_3_6"/>
<evidence type="ECO:0000259" key="10">
    <source>
        <dbReference type="Pfam" id="PF02225"/>
    </source>
</evidence>
<feature type="domain" description="PA" evidence="10">
    <location>
        <begin position="340"/>
        <end position="407"/>
    </location>
</feature>
<keyword evidence="3 7" id="KW-0645">Protease</keyword>
<dbReference type="CDD" id="cd07477">
    <property type="entry name" value="Peptidases_S8_Subtilisin_subset"/>
    <property type="match status" value="1"/>
</dbReference>
<evidence type="ECO:0000256" key="5">
    <source>
        <dbReference type="ARBA" id="ARBA00022801"/>
    </source>
</evidence>
<dbReference type="PANTHER" id="PTHR43806">
    <property type="entry name" value="PEPTIDASE S8"/>
    <property type="match status" value="1"/>
</dbReference>
<dbReference type="InterPro" id="IPR036852">
    <property type="entry name" value="Peptidase_S8/S53_dom_sf"/>
</dbReference>
<feature type="domain" description="Peptidase S8/S53" evidence="9">
    <location>
        <begin position="418"/>
        <end position="479"/>
    </location>
</feature>
<dbReference type="Pfam" id="PF02225">
    <property type="entry name" value="PA"/>
    <property type="match status" value="1"/>
</dbReference>
<dbReference type="InterPro" id="IPR050131">
    <property type="entry name" value="Peptidase_S8_subtilisin-like"/>
</dbReference>
<dbReference type="GO" id="GO:0006508">
    <property type="term" value="P:proteolysis"/>
    <property type="evidence" value="ECO:0007669"/>
    <property type="project" value="UniProtKB-KW"/>
</dbReference>
<feature type="signal peptide" evidence="8">
    <location>
        <begin position="1"/>
        <end position="23"/>
    </location>
</feature>
<gene>
    <name evidence="11" type="ordered locus">M5M_04665</name>
</gene>
<keyword evidence="2" id="KW-0134">Cell wall</keyword>
<dbReference type="PROSITE" id="PS00137">
    <property type="entry name" value="SUBTILASE_HIS"/>
    <property type="match status" value="1"/>
</dbReference>
<evidence type="ECO:0000256" key="7">
    <source>
        <dbReference type="PROSITE-ProRule" id="PRU01240"/>
    </source>
</evidence>
<keyword evidence="4" id="KW-0479">Metal-binding</keyword>
<dbReference type="PANTHER" id="PTHR43806:SF11">
    <property type="entry name" value="CEREVISIN-RELATED"/>
    <property type="match status" value="1"/>
</dbReference>
<dbReference type="Pfam" id="PF00082">
    <property type="entry name" value="Peptidase_S8"/>
    <property type="match status" value="2"/>
</dbReference>
<dbReference type="InterPro" id="IPR034202">
    <property type="entry name" value="Subtilisin_Carlsberg-like"/>
</dbReference>
<dbReference type="OrthoDB" id="9790784at2"/>
<dbReference type="InterPro" id="IPR037045">
    <property type="entry name" value="S8pro/Inhibitor_I9_sf"/>
</dbReference>
<feature type="chain" id="PRO_5003880662" evidence="8">
    <location>
        <begin position="24"/>
        <end position="519"/>
    </location>
</feature>
<name>K4KIX3_SIMAS</name>
<evidence type="ECO:0000256" key="3">
    <source>
        <dbReference type="ARBA" id="ARBA00022670"/>
    </source>
</evidence>
<dbReference type="SUPFAM" id="SSF54897">
    <property type="entry name" value="Protease propeptides/inhibitors"/>
    <property type="match status" value="1"/>
</dbReference>
<dbReference type="RefSeq" id="WP_015046313.1">
    <property type="nucleotide sequence ID" value="NC_018868.3"/>
</dbReference>
<organism evidence="11 12">
    <name type="scientific">Simiduia agarivorans (strain DSM 21679 / JCM 13881 / BCRC 17597 / SA1)</name>
    <dbReference type="NCBI Taxonomy" id="1117647"/>
    <lineage>
        <taxon>Bacteria</taxon>
        <taxon>Pseudomonadati</taxon>
        <taxon>Pseudomonadota</taxon>
        <taxon>Gammaproteobacteria</taxon>
        <taxon>Cellvibrionales</taxon>
        <taxon>Cellvibrionaceae</taxon>
        <taxon>Simiduia</taxon>
    </lineage>
</organism>
<feature type="domain" description="Peptidase S8/S53" evidence="9">
    <location>
        <begin position="115"/>
        <end position="294"/>
    </location>
</feature>
<dbReference type="Proteomes" id="UP000000466">
    <property type="component" value="Chromosome"/>
</dbReference>
<dbReference type="InterPro" id="IPR015500">
    <property type="entry name" value="Peptidase_S8_subtilisin-rel"/>
</dbReference>
<dbReference type="PRINTS" id="PR00723">
    <property type="entry name" value="SUBTILISIN"/>
</dbReference>
<dbReference type="InterPro" id="IPR003137">
    <property type="entry name" value="PA_domain"/>
</dbReference>
<evidence type="ECO:0000256" key="2">
    <source>
        <dbReference type="ARBA" id="ARBA00022512"/>
    </source>
</evidence>
<dbReference type="EMBL" id="CP003746">
    <property type="protein sequence ID" value="AFU98140.1"/>
    <property type="molecule type" value="Genomic_DNA"/>
</dbReference>
<proteinExistence type="inferred from homology"/>
<evidence type="ECO:0000256" key="8">
    <source>
        <dbReference type="SAM" id="SignalP"/>
    </source>
</evidence>
<dbReference type="InterPro" id="IPR022398">
    <property type="entry name" value="Peptidase_S8_His-AS"/>
</dbReference>
<keyword evidence="5 7" id="KW-0378">Hydrolase</keyword>
<dbReference type="AlphaFoldDB" id="K4KIX3"/>
<protein>
    <submittedName>
        <fullName evidence="11">Cold-active alkaline serine protease</fullName>
    </submittedName>
</protein>
<keyword evidence="6 7" id="KW-0720">Serine protease</keyword>